<gene>
    <name evidence="2" type="ORF">M747DRAFT_56511</name>
</gene>
<protein>
    <submittedName>
        <fullName evidence="2">Uncharacterized protein</fullName>
    </submittedName>
</protein>
<dbReference type="AlphaFoldDB" id="A0A370CG87"/>
<feature type="transmembrane region" description="Helical" evidence="1">
    <location>
        <begin position="92"/>
        <end position="116"/>
    </location>
</feature>
<sequence>MPFSFSPFSSLLLVVSIVLFIVFSCVAGLGCSILRHLMWLLHSLPFLLDRRSLTWSCRPSSTFFFFIFSPAFSHSGRLHTVAQRLHGVLFGLLYILLFFCFHNCSLVSSCRSWLLLYDTRPAKYDRLFPQRSISRWPCSE</sequence>
<evidence type="ECO:0000313" key="2">
    <source>
        <dbReference type="EMBL" id="RDH25363.1"/>
    </source>
</evidence>
<keyword evidence="1" id="KW-0472">Membrane</keyword>
<dbReference type="EMBL" id="KZ851900">
    <property type="protein sequence ID" value="RDH25363.1"/>
    <property type="molecule type" value="Genomic_DNA"/>
</dbReference>
<proteinExistence type="predicted"/>
<dbReference type="VEuPathDB" id="FungiDB:M747DRAFT_56511"/>
<organism evidence="2 3">
    <name type="scientific">Aspergillus niger ATCC 13496</name>
    <dbReference type="NCBI Taxonomy" id="1353008"/>
    <lineage>
        <taxon>Eukaryota</taxon>
        <taxon>Fungi</taxon>
        <taxon>Dikarya</taxon>
        <taxon>Ascomycota</taxon>
        <taxon>Pezizomycotina</taxon>
        <taxon>Eurotiomycetes</taxon>
        <taxon>Eurotiomycetidae</taxon>
        <taxon>Eurotiales</taxon>
        <taxon>Aspergillaceae</taxon>
        <taxon>Aspergillus</taxon>
        <taxon>Aspergillus subgen. Circumdati</taxon>
    </lineage>
</organism>
<keyword evidence="1" id="KW-0812">Transmembrane</keyword>
<reference evidence="2 3" key="1">
    <citation type="submission" date="2018-07" db="EMBL/GenBank/DDBJ databases">
        <title>Section-level genome sequencing of Aspergillus section Nigri to investigate inter- and intra-species variation.</title>
        <authorList>
            <consortium name="DOE Joint Genome Institute"/>
            <person name="Vesth T.C."/>
            <person name="Nybo J.L."/>
            <person name="Theobald S."/>
            <person name="Frisvad J.C."/>
            <person name="Larsen T.O."/>
            <person name="Nielsen K.F."/>
            <person name="Hoof J.B."/>
            <person name="Brandl J."/>
            <person name="Salamov A."/>
            <person name="Riley R."/>
            <person name="Gladden J.M."/>
            <person name="Phatale P."/>
            <person name="Nielsen M.T."/>
            <person name="Lyhne E.K."/>
            <person name="Kogle M.E."/>
            <person name="Strasser K."/>
            <person name="McDonnell E."/>
            <person name="Barry K."/>
            <person name="Clum A."/>
            <person name="Chen C."/>
            <person name="Nolan M."/>
            <person name="Sandor L."/>
            <person name="Kuo A."/>
            <person name="Lipzen A."/>
            <person name="Hainaut M."/>
            <person name="Drula E."/>
            <person name="Tsang A."/>
            <person name="Magnuson J.K."/>
            <person name="Henrissat B."/>
            <person name="Wiebenga A."/>
            <person name="Simmons B.A."/>
            <person name="Makela M.R."/>
            <person name="De vries R.P."/>
            <person name="Grigoriev I.V."/>
            <person name="Mortensen U.H."/>
            <person name="Baker S.E."/>
            <person name="Andersen M.R."/>
        </authorList>
    </citation>
    <scope>NUCLEOTIDE SEQUENCE [LARGE SCALE GENOMIC DNA]</scope>
    <source>
        <strain evidence="2 3">ATCC 13496</strain>
    </source>
</reference>
<keyword evidence="1" id="KW-1133">Transmembrane helix</keyword>
<name>A0A370CG87_ASPNG</name>
<evidence type="ECO:0000313" key="3">
    <source>
        <dbReference type="Proteomes" id="UP000253845"/>
    </source>
</evidence>
<accession>A0A370CG87</accession>
<evidence type="ECO:0000256" key="1">
    <source>
        <dbReference type="SAM" id="Phobius"/>
    </source>
</evidence>
<feature type="transmembrane region" description="Helical" evidence="1">
    <location>
        <begin position="12"/>
        <end position="34"/>
    </location>
</feature>
<dbReference type="Proteomes" id="UP000253845">
    <property type="component" value="Unassembled WGS sequence"/>
</dbReference>